<accession>A0A1B6DYZ3</accession>
<feature type="non-terminal residue" evidence="12">
    <location>
        <position position="1271"/>
    </location>
</feature>
<dbReference type="PANTHER" id="PTHR14885">
    <property type="entry name" value="CILIA- AND FLAGELLA-ASSOCIATED PROTEIN 43-RELATED"/>
    <property type="match status" value="1"/>
</dbReference>
<evidence type="ECO:0000256" key="8">
    <source>
        <dbReference type="ARBA" id="ARBA00023605"/>
    </source>
</evidence>
<dbReference type="Pfam" id="PF25828">
    <property type="entry name" value="CC_Cfap43"/>
    <property type="match status" value="1"/>
</dbReference>
<reference evidence="12" key="1">
    <citation type="submission" date="2015-12" db="EMBL/GenBank/DDBJ databases">
        <title>De novo transcriptome assembly of four potential Pierce s Disease insect vectors from Arizona vineyards.</title>
        <authorList>
            <person name="Tassone E.E."/>
        </authorList>
    </citation>
    <scope>NUCLEOTIDE SEQUENCE</scope>
</reference>
<sequence>MALVEESKNSKTSWLKIGRIDYMSFVGNDVVAFAKGCFIVFYKISDDTEAFYMANSYDTGEGVQCFVGYQSAYMFAFAEMTPSPRIFLVTYPSFEHISVFQDEENIYSYLAMSFAEMECLVCLTGIPTFEIVVWSWRTGQKLASQPSNLFSTDQLIRCSVSMPIGVGQLSRYKNGSTLQLWEIHVCSKFCILHKTEIKNGLHSGTYVTAFCWSPEGIMYITDKEGNVYMIEEGSLMCKKVCAWPRLSPNQKMAPANLLWLKGGVVVSGPDGDVKFFKRSGKSNWAEMWVLYGKGPLVSMAVNRYRDMMVGWTEESIIYQVILEPIEELRQLNFYGHGFRLIEMIHPTDEYFATVDMNNDLCVWMKKSGELLESAQIDQSSLVLDMACNPEMPYLALARSDGALEIFAIYYGVPNSLNVLYLCNDQLSGVAFSSTGALIVTACYEIGRIFVTQGLVGTGRRMKVLEHLLTNKNIVNMVVSPDKSVPKLSILFNDGNVRKHSNELCVYSLPKLELMATINLPKWYSEIILNGNTYIGLPYLSRQIDIFNVNIAENTFNEIEEKESCHKLRKYQITGDQKHIVTYGWDGLVHVRDAETMVIFITFQPHHRIMKGVKRAVIDYKAKYVVTLGEEGNLVCTEILTNCGHSEKEHEKTTQFDETYFRRKTSVMGRETVLNNLTTQAAEVNKITWLQEKQQELLDMERKAAAPELQLIKNEFSLLQRELVQLLNKNENAPPEQKLDILEFDLDEKNRNFLLNEAATERDNLRRLLEAEIKDCDRLFEVIKSNTWDKMKVKGRCIKAMLDDFKVENFPLLPVDPKFEEELKLVMERRKLVKEMSKEDHFEPWIPSSDTNEGLEESKTEEFNLNKGKQEESTSKEEKENPYVLFGSSSHQFVPISDLHCSQFEMGSLFNSSSEIIMLEKVCSDLRLHFNNLFDEMFKKKEREMTLLAERNARLRTILSELEITCHAPSEEPPPIDLCWSQEEQTERIVTITDEEVPAKPYISPSEQELLDKEAAEKERIRLLLAVDNFREKALIEMMDGVLEVRWEDELKKEVPIPKCMIEKKCEDYNEADQKAIKDYEEKCKILQSERERYRKMLEIEYQKLKASIKDSLTQFDAKLHELYITKLKIDSAISHESLKILRIRQMDENRLRYEEEEKLIKERIETAEVVFETAVKEVLRLQAAVEESRANYELNLNKDKSLAKKFKSEFQNTNATLGMMDQLFKLFKRRPKIQQKAALYPTLLNELARLTMHPDQKAFLPPEFHDFLRGL</sequence>
<gene>
    <name evidence="12" type="ORF">g.11993</name>
</gene>
<evidence type="ECO:0000256" key="2">
    <source>
        <dbReference type="ARBA" id="ARBA00022490"/>
    </source>
</evidence>
<comment type="similarity">
    <text evidence="8">Belongs to the CFAP43 family.</text>
</comment>
<keyword evidence="7" id="KW-0966">Cell projection</keyword>
<dbReference type="InterPro" id="IPR011047">
    <property type="entry name" value="Quinoprotein_ADH-like_sf"/>
</dbReference>
<proteinExistence type="inferred from homology"/>
<keyword evidence="4" id="KW-0677">Repeat</keyword>
<keyword evidence="3" id="KW-0853">WD repeat</keyword>
<dbReference type="GO" id="GO:0003341">
    <property type="term" value="P:cilium movement"/>
    <property type="evidence" value="ECO:0007669"/>
    <property type="project" value="UniProtKB-ARBA"/>
</dbReference>
<dbReference type="EMBL" id="GEDC01006405">
    <property type="protein sequence ID" value="JAS30893.1"/>
    <property type="molecule type" value="Transcribed_RNA"/>
</dbReference>
<dbReference type="GO" id="GO:0060271">
    <property type="term" value="P:cilium assembly"/>
    <property type="evidence" value="ECO:0007669"/>
    <property type="project" value="TreeGrafter"/>
</dbReference>
<dbReference type="SUPFAM" id="SSF50978">
    <property type="entry name" value="WD40 repeat-like"/>
    <property type="match status" value="2"/>
</dbReference>
<evidence type="ECO:0000256" key="1">
    <source>
        <dbReference type="ARBA" id="ARBA00004430"/>
    </source>
</evidence>
<dbReference type="SUPFAM" id="SSF50998">
    <property type="entry name" value="Quinoprotein alcohol dehydrogenase-like"/>
    <property type="match status" value="1"/>
</dbReference>
<evidence type="ECO:0000256" key="3">
    <source>
        <dbReference type="ARBA" id="ARBA00022574"/>
    </source>
</evidence>
<evidence type="ECO:0000313" key="12">
    <source>
        <dbReference type="EMBL" id="JAS30893.1"/>
    </source>
</evidence>
<dbReference type="PANTHER" id="PTHR14885:SF1">
    <property type="entry name" value="CILIA- AND FLAGELLA-ASSOCIATED PROTEIN 43"/>
    <property type="match status" value="1"/>
</dbReference>
<organism evidence="12">
    <name type="scientific">Clastoptera arizonana</name>
    <name type="common">Arizona spittle bug</name>
    <dbReference type="NCBI Taxonomy" id="38151"/>
    <lineage>
        <taxon>Eukaryota</taxon>
        <taxon>Metazoa</taxon>
        <taxon>Ecdysozoa</taxon>
        <taxon>Arthropoda</taxon>
        <taxon>Hexapoda</taxon>
        <taxon>Insecta</taxon>
        <taxon>Pterygota</taxon>
        <taxon>Neoptera</taxon>
        <taxon>Paraneoptera</taxon>
        <taxon>Hemiptera</taxon>
        <taxon>Auchenorrhyncha</taxon>
        <taxon>Cercopoidea</taxon>
        <taxon>Clastopteridae</taxon>
        <taxon>Clastoptera</taxon>
    </lineage>
</organism>
<evidence type="ECO:0000256" key="11">
    <source>
        <dbReference type="SAM" id="MobiDB-lite"/>
    </source>
</evidence>
<dbReference type="InterPro" id="IPR036322">
    <property type="entry name" value="WD40_repeat_dom_sf"/>
</dbReference>
<evidence type="ECO:0000256" key="7">
    <source>
        <dbReference type="ARBA" id="ARBA00023273"/>
    </source>
</evidence>
<protein>
    <recommendedName>
        <fullName evidence="9">Cilia- and flagella-associated protein 43</fullName>
    </recommendedName>
</protein>
<evidence type="ECO:0000256" key="5">
    <source>
        <dbReference type="ARBA" id="ARBA00023054"/>
    </source>
</evidence>
<keyword evidence="2" id="KW-0963">Cytoplasm</keyword>
<dbReference type="AlphaFoldDB" id="A0A1B6DYZ3"/>
<keyword evidence="5 10" id="KW-0175">Coiled coil</keyword>
<evidence type="ECO:0000256" key="4">
    <source>
        <dbReference type="ARBA" id="ARBA00022737"/>
    </source>
</evidence>
<evidence type="ECO:0000256" key="9">
    <source>
        <dbReference type="ARBA" id="ARBA00023662"/>
    </source>
</evidence>
<feature type="region of interest" description="Disordered" evidence="11">
    <location>
        <begin position="842"/>
        <end position="879"/>
    </location>
</feature>
<name>A0A1B6DYZ3_9HEMI</name>
<dbReference type="Gene3D" id="2.130.10.10">
    <property type="entry name" value="YVTN repeat-like/Quinoprotein amine dehydrogenase"/>
    <property type="match status" value="2"/>
</dbReference>
<dbReference type="InterPro" id="IPR015943">
    <property type="entry name" value="WD40/YVTN_repeat-like_dom_sf"/>
</dbReference>
<evidence type="ECO:0000256" key="6">
    <source>
        <dbReference type="ARBA" id="ARBA00023212"/>
    </source>
</evidence>
<evidence type="ECO:0000256" key="10">
    <source>
        <dbReference type="SAM" id="Coils"/>
    </source>
</evidence>
<comment type="subcellular location">
    <subcellularLocation>
        <location evidence="1">Cytoplasm</location>
        <location evidence="1">Cytoskeleton</location>
        <location evidence="1">Cilium axoneme</location>
    </subcellularLocation>
</comment>
<feature type="coiled-coil region" evidence="10">
    <location>
        <begin position="1069"/>
        <end position="1114"/>
    </location>
</feature>
<keyword evidence="6" id="KW-0206">Cytoskeleton</keyword>
<dbReference type="GO" id="GO:0005930">
    <property type="term" value="C:axoneme"/>
    <property type="evidence" value="ECO:0007669"/>
    <property type="project" value="UniProtKB-SubCell"/>
</dbReference>
<feature type="compositionally biased region" description="Basic and acidic residues" evidence="11">
    <location>
        <begin position="855"/>
        <end position="879"/>
    </location>
</feature>